<evidence type="ECO:0000313" key="10">
    <source>
        <dbReference type="EMBL" id="MFA0812993.1"/>
    </source>
</evidence>
<feature type="domain" description="Mce/MlaD" evidence="9">
    <location>
        <begin position="300"/>
        <end position="362"/>
    </location>
</feature>
<name>A0ABV4P3P0_9GAMM</name>
<dbReference type="InterPro" id="IPR051800">
    <property type="entry name" value="PqiA-PqiB_transport"/>
</dbReference>
<dbReference type="PANTHER" id="PTHR30462:SF0">
    <property type="entry name" value="INTERMEMBRANE TRANSPORT PROTEIN YEBT"/>
    <property type="match status" value="1"/>
</dbReference>
<evidence type="ECO:0000256" key="1">
    <source>
        <dbReference type="ARBA" id="ARBA00004533"/>
    </source>
</evidence>
<feature type="transmembrane region" description="Helical" evidence="8">
    <location>
        <begin position="32"/>
        <end position="51"/>
    </location>
</feature>
<feature type="domain" description="Mce/MlaD" evidence="9">
    <location>
        <begin position="177"/>
        <end position="237"/>
    </location>
</feature>
<evidence type="ECO:0000256" key="5">
    <source>
        <dbReference type="ARBA" id="ARBA00022989"/>
    </source>
</evidence>
<keyword evidence="11" id="KW-1185">Reference proteome</keyword>
<proteinExistence type="predicted"/>
<dbReference type="Pfam" id="PF02470">
    <property type="entry name" value="MlaD"/>
    <property type="match status" value="6"/>
</dbReference>
<keyword evidence="3" id="KW-0997">Cell inner membrane</keyword>
<evidence type="ECO:0000256" key="4">
    <source>
        <dbReference type="ARBA" id="ARBA00022692"/>
    </source>
</evidence>
<accession>A0ABV4P3P0</accession>
<organism evidence="10 11">
    <name type="scientific">Microbulbifer epialgicus</name>
    <dbReference type="NCBI Taxonomy" id="393907"/>
    <lineage>
        <taxon>Bacteria</taxon>
        <taxon>Pseudomonadati</taxon>
        <taxon>Pseudomonadota</taxon>
        <taxon>Gammaproteobacteria</taxon>
        <taxon>Cellvibrionales</taxon>
        <taxon>Microbulbiferaceae</taxon>
        <taxon>Microbulbifer</taxon>
    </lineage>
</organism>
<evidence type="ECO:0000256" key="3">
    <source>
        <dbReference type="ARBA" id="ARBA00022519"/>
    </source>
</evidence>
<evidence type="ECO:0000313" key="11">
    <source>
        <dbReference type="Proteomes" id="UP001569428"/>
    </source>
</evidence>
<keyword evidence="2" id="KW-1003">Cell membrane</keyword>
<feature type="region of interest" description="Disordered" evidence="7">
    <location>
        <begin position="1"/>
        <end position="22"/>
    </location>
</feature>
<feature type="domain" description="Mce/MlaD" evidence="9">
    <location>
        <begin position="62"/>
        <end position="155"/>
    </location>
</feature>
<feature type="domain" description="Mce/MlaD" evidence="9">
    <location>
        <begin position="656"/>
        <end position="715"/>
    </location>
</feature>
<sequence>MADYSPPQKNGAAEPPLDNGAQRGLVRSSKGLPLVWILPLVAGLIALWLLYQDVAEGDVHASILFHSGDGLVKGKTVVKYSGVNIGIVQDVRLVPNAKELNGADGVLAEVSLNRSAEYLLVEGTEFWVVKPELSITGIRGLETLLSGNYIAVESGSGKRKREFVALDQPPAFIRGDGLRVVLKSRRLGSLSRGSPVYYRQLSVGQVADYRLEEDGNEVSIELFIRREYAYLVHRGSRFWNSSGISIEGGISGISVTLESLAALFAGGVSFYTPESQRQSPLAVNGTEFKLYKNFAAADAGISVTLNFDRGIDVTPGSTKVYYQGIQVGEVSSAKANKRINGMAVKVLMDPATDDLLSENTRFWLAPPTFDFTGGLNKLIQGNRIEVDLRRGQRSQRTFTARASAPPRDPRVPGLHLRLTSRNPGSLQRDAPVYFRRIEVGKVQGMELRRDGEGVEVYVVIEPRYAHLVHQGTRFWNVSGLRASASLSSGIEVQADSLMSLLRGGVAFGIRREDRAKAAAVQNGDQFPLYSSREAALEEGIEIHISLPSAEGLKVGAPLRYKGVQVGEITRLRLGRHLGEVRARAKLYHRGANFARAGTRIWVVSPQIGISKIAHLDTLITGRYLALEPGAGPHQTEFHAELQAPKEDLADIMSRPGLTVILDAARRGSLVAGSPVYYRQVQVGEVTGFSLGELADRVYIYVHIEPQYRPLVREHTVFWNASGVDVNFGLRSGLNINTESAQALIKGGVAFATPEPPFMGFEVESGSHYPLYPKAEPEWYKWSPKIELYDYSEPVK</sequence>
<dbReference type="PANTHER" id="PTHR30462">
    <property type="entry name" value="INTERMEMBRANE TRANSPORT PROTEIN PQIB-RELATED"/>
    <property type="match status" value="1"/>
</dbReference>
<evidence type="ECO:0000259" key="9">
    <source>
        <dbReference type="Pfam" id="PF02470"/>
    </source>
</evidence>
<evidence type="ECO:0000256" key="7">
    <source>
        <dbReference type="SAM" id="MobiDB-lite"/>
    </source>
</evidence>
<comment type="caution">
    <text evidence="10">The sequence shown here is derived from an EMBL/GenBank/DDBJ whole genome shotgun (WGS) entry which is preliminary data.</text>
</comment>
<keyword evidence="6 8" id="KW-0472">Membrane</keyword>
<evidence type="ECO:0000256" key="2">
    <source>
        <dbReference type="ARBA" id="ARBA00022475"/>
    </source>
</evidence>
<keyword evidence="4 8" id="KW-0812">Transmembrane</keyword>
<evidence type="ECO:0000256" key="8">
    <source>
        <dbReference type="SAM" id="Phobius"/>
    </source>
</evidence>
<keyword evidence="5 8" id="KW-1133">Transmembrane helix</keyword>
<gene>
    <name evidence="10" type="ORF">ACCI49_18970</name>
</gene>
<dbReference type="RefSeq" id="WP_371840736.1">
    <property type="nucleotide sequence ID" value="NZ_JBGMEK010000064.1"/>
</dbReference>
<feature type="domain" description="Mce/MlaD" evidence="9">
    <location>
        <begin position="414"/>
        <end position="473"/>
    </location>
</feature>
<reference evidence="10 11" key="1">
    <citation type="submission" date="2024-08" db="EMBL/GenBank/DDBJ databases">
        <authorList>
            <person name="Ishaq N."/>
        </authorList>
    </citation>
    <scope>NUCLEOTIDE SEQUENCE [LARGE SCALE GENOMIC DNA]</scope>
    <source>
        <strain evidence="10 11">DSM 18651</strain>
    </source>
</reference>
<dbReference type="InterPro" id="IPR003399">
    <property type="entry name" value="Mce/MlaD"/>
</dbReference>
<protein>
    <submittedName>
        <fullName evidence="10">MlaD family protein</fullName>
    </submittedName>
</protein>
<evidence type="ECO:0000256" key="6">
    <source>
        <dbReference type="ARBA" id="ARBA00023136"/>
    </source>
</evidence>
<dbReference type="EMBL" id="JBGMEK010000064">
    <property type="protein sequence ID" value="MFA0812993.1"/>
    <property type="molecule type" value="Genomic_DNA"/>
</dbReference>
<comment type="subcellular location">
    <subcellularLocation>
        <location evidence="1">Cell inner membrane</location>
    </subcellularLocation>
</comment>
<feature type="domain" description="Mce/MlaD" evidence="9">
    <location>
        <begin position="539"/>
        <end position="629"/>
    </location>
</feature>
<dbReference type="Proteomes" id="UP001569428">
    <property type="component" value="Unassembled WGS sequence"/>
</dbReference>